<evidence type="ECO:0000313" key="8">
    <source>
        <dbReference type="EMBL" id="RPB26980.1"/>
    </source>
</evidence>
<gene>
    <name evidence="8" type="ORF">L211DRAFT_819930</name>
</gene>
<keyword evidence="9" id="KW-1185">Reference proteome</keyword>
<dbReference type="Pfam" id="PF01702">
    <property type="entry name" value="TGT"/>
    <property type="match status" value="1"/>
</dbReference>
<dbReference type="InParanoid" id="A0A3N4LW15"/>
<comment type="subcellular location">
    <subcellularLocation>
        <location evidence="5">Cytoplasm</location>
    </subcellularLocation>
</comment>
<dbReference type="PANTHER" id="PTHR46064">
    <property type="entry name" value="QUEUINE TRNA-RIBOSYLTRANSFERASE ACCESSORY SUBUNIT 2"/>
    <property type="match status" value="1"/>
</dbReference>
<protein>
    <recommendedName>
        <fullName evidence="5">Queuine tRNA-ribosyltransferase accessory subunit 2</fullName>
    </recommendedName>
    <alternativeName>
        <fullName evidence="5">Queuine tRNA-ribosyltransferase domain-containing protein 1</fullName>
    </alternativeName>
</protein>
<feature type="region of interest" description="Disordered" evidence="6">
    <location>
        <begin position="420"/>
        <end position="489"/>
    </location>
</feature>
<comment type="cofactor">
    <cofactor evidence="5">
        <name>Zn(2+)</name>
        <dbReference type="ChEBI" id="CHEBI:29105"/>
    </cofactor>
    <text evidence="5">Binds 1 zinc ion per subunit.</text>
</comment>
<proteinExistence type="inferred from homology"/>
<keyword evidence="4 5" id="KW-0862">Zinc</keyword>
<evidence type="ECO:0000256" key="5">
    <source>
        <dbReference type="HAMAP-Rule" id="MF_03043"/>
    </source>
</evidence>
<evidence type="ECO:0000256" key="1">
    <source>
        <dbReference type="ARBA" id="ARBA00022490"/>
    </source>
</evidence>
<evidence type="ECO:0000256" key="3">
    <source>
        <dbReference type="ARBA" id="ARBA00022723"/>
    </source>
</evidence>
<evidence type="ECO:0000256" key="2">
    <source>
        <dbReference type="ARBA" id="ARBA00022694"/>
    </source>
</evidence>
<dbReference type="Proteomes" id="UP000267821">
    <property type="component" value="Unassembled WGS sequence"/>
</dbReference>
<dbReference type="STRING" id="1051890.A0A3N4LW15"/>
<comment type="similarity">
    <text evidence="5">Belongs to the queuine tRNA-ribosyltransferase family. QTRT2 subfamily.</text>
</comment>
<dbReference type="AlphaFoldDB" id="A0A3N4LW15"/>
<dbReference type="EMBL" id="ML121532">
    <property type="protein sequence ID" value="RPB26980.1"/>
    <property type="molecule type" value="Genomic_DNA"/>
</dbReference>
<organism evidence="8 9">
    <name type="scientific">Terfezia boudieri ATCC MYA-4762</name>
    <dbReference type="NCBI Taxonomy" id="1051890"/>
    <lineage>
        <taxon>Eukaryota</taxon>
        <taxon>Fungi</taxon>
        <taxon>Dikarya</taxon>
        <taxon>Ascomycota</taxon>
        <taxon>Pezizomycotina</taxon>
        <taxon>Pezizomycetes</taxon>
        <taxon>Pezizales</taxon>
        <taxon>Pezizaceae</taxon>
        <taxon>Terfezia</taxon>
    </lineage>
</organism>
<evidence type="ECO:0000313" key="9">
    <source>
        <dbReference type="Proteomes" id="UP000267821"/>
    </source>
</evidence>
<dbReference type="InterPro" id="IPR036511">
    <property type="entry name" value="TGT-like_sf"/>
</dbReference>
<keyword evidence="1 5" id="KW-0963">Cytoplasm</keyword>
<feature type="domain" description="tRNA-guanine(15) transglycosylase-like" evidence="7">
    <location>
        <begin position="16"/>
        <end position="413"/>
    </location>
</feature>
<dbReference type="GO" id="GO:0005737">
    <property type="term" value="C:cytoplasm"/>
    <property type="evidence" value="ECO:0007669"/>
    <property type="project" value="UniProtKB-SubCell"/>
</dbReference>
<dbReference type="OrthoDB" id="27601at2759"/>
<feature type="binding site" evidence="5">
    <location>
        <position position="352"/>
    </location>
    <ligand>
        <name>Zn(2+)</name>
        <dbReference type="ChEBI" id="CHEBI:29105"/>
    </ligand>
</feature>
<dbReference type="InterPro" id="IPR050852">
    <property type="entry name" value="Queuine_tRNA-ribosyltrfase"/>
</dbReference>
<dbReference type="GO" id="GO:0008479">
    <property type="term" value="F:tRNA-guanosine(34) queuine transglycosylase activity"/>
    <property type="evidence" value="ECO:0007669"/>
    <property type="project" value="UniProtKB-UniRule"/>
</dbReference>
<dbReference type="PANTHER" id="PTHR46064:SF1">
    <property type="entry name" value="QUEUINE TRNA-RIBOSYLTRANSFERASE ACCESSORY SUBUNIT 2"/>
    <property type="match status" value="1"/>
</dbReference>
<keyword evidence="3 5" id="KW-0479">Metal-binding</keyword>
<feature type="binding site" evidence="5">
    <location>
        <position position="350"/>
    </location>
    <ligand>
        <name>Zn(2+)</name>
        <dbReference type="ChEBI" id="CHEBI:29105"/>
    </ligand>
</feature>
<comment type="function">
    <text evidence="5">Non-catalytic subunit of the queuine tRNA-ribosyltransferase (TGT) that catalyzes the base-exchange of a guanine (G) residue with queuine (Q) at position 34 (anticodon wobble position) in tRNAs with GU(N) anticodons (tRNA-Asp, -Asn, -His and -Tyr), resulting in the hypermodified nucleoside queuosine (7-(((4,5-cis-dihydroxy-2-cyclopenten-1-yl)amino)methyl)-7-deazaguanosine).</text>
</comment>
<comment type="subunit">
    <text evidence="5">Heterodimer of a catalytic subunit and an accessory subunit.</text>
</comment>
<dbReference type="GO" id="GO:0046872">
    <property type="term" value="F:metal ion binding"/>
    <property type="evidence" value="ECO:0007669"/>
    <property type="project" value="UniProtKB-KW"/>
</dbReference>
<accession>A0A3N4LW15</accession>
<sequence>MFSFKTLPSPSITGTSARLGRLIVSKSHVLDTPTFISQGSRGVVPHLSHDTLQNHTNIKGVYTALEDFVEKNPGKQPIYTTPTTLRQFISLPSTQFSILAPRRAPPISCPAANTDDSISILTSVGYRFLTWQDYSKAVKKLRPDVVVSMPDIPDQKPGKNRGPKMVMRTELWLRELLGQNMEWAEEEGIAAEVGQKGRTPIFAPLLTLEIEEQRLYLEFLGERKEEVSGLAIYDYRQLLEALYPLLEEMGLADLPRLSLDNPKTPLGVLDQIEAGVDVLSANFVQEATDAGIALDFYFPTVDMGLQRAESGNREKKVLGLDMWGFEYAPDLRPLSFGLGGGEEGQGGRTCDCYACRRHHRAYVQHLLQAKEMTAWVLLQIHNYHIFQKFFVAVRASIAAGTYEQDKEVFRNTYVEELPEKTGQGPRVRGYQFKTEGGAKKKNPPAFKSKGLGERHDDGQSEAGGVRIGGDEKEKLEEAEEVGEGKGVDLGVDLGVDAEELVERGMGKISVIDDSLTG</sequence>
<evidence type="ECO:0000259" key="7">
    <source>
        <dbReference type="Pfam" id="PF01702"/>
    </source>
</evidence>
<evidence type="ECO:0000256" key="6">
    <source>
        <dbReference type="SAM" id="MobiDB-lite"/>
    </source>
</evidence>
<name>A0A3N4LW15_9PEZI</name>
<dbReference type="InterPro" id="IPR002616">
    <property type="entry name" value="tRNA_ribo_trans-like"/>
</dbReference>
<dbReference type="GO" id="GO:0006400">
    <property type="term" value="P:tRNA modification"/>
    <property type="evidence" value="ECO:0007669"/>
    <property type="project" value="InterPro"/>
</dbReference>
<keyword evidence="2 5" id="KW-0819">tRNA processing</keyword>
<feature type="binding site" evidence="5">
    <location>
        <position position="355"/>
    </location>
    <ligand>
        <name>Zn(2+)</name>
        <dbReference type="ChEBI" id="CHEBI:29105"/>
    </ligand>
</feature>
<reference evidence="8 9" key="1">
    <citation type="journal article" date="2018" name="Nat. Ecol. Evol.">
        <title>Pezizomycetes genomes reveal the molecular basis of ectomycorrhizal truffle lifestyle.</title>
        <authorList>
            <person name="Murat C."/>
            <person name="Payen T."/>
            <person name="Noel B."/>
            <person name="Kuo A."/>
            <person name="Morin E."/>
            <person name="Chen J."/>
            <person name="Kohler A."/>
            <person name="Krizsan K."/>
            <person name="Balestrini R."/>
            <person name="Da Silva C."/>
            <person name="Montanini B."/>
            <person name="Hainaut M."/>
            <person name="Levati E."/>
            <person name="Barry K.W."/>
            <person name="Belfiori B."/>
            <person name="Cichocki N."/>
            <person name="Clum A."/>
            <person name="Dockter R.B."/>
            <person name="Fauchery L."/>
            <person name="Guy J."/>
            <person name="Iotti M."/>
            <person name="Le Tacon F."/>
            <person name="Lindquist E.A."/>
            <person name="Lipzen A."/>
            <person name="Malagnac F."/>
            <person name="Mello A."/>
            <person name="Molinier V."/>
            <person name="Miyauchi S."/>
            <person name="Poulain J."/>
            <person name="Riccioni C."/>
            <person name="Rubini A."/>
            <person name="Sitrit Y."/>
            <person name="Splivallo R."/>
            <person name="Traeger S."/>
            <person name="Wang M."/>
            <person name="Zifcakova L."/>
            <person name="Wipf D."/>
            <person name="Zambonelli A."/>
            <person name="Paolocci F."/>
            <person name="Nowrousian M."/>
            <person name="Ottonello S."/>
            <person name="Baldrian P."/>
            <person name="Spatafora J.W."/>
            <person name="Henrissat B."/>
            <person name="Nagy L.G."/>
            <person name="Aury J.M."/>
            <person name="Wincker P."/>
            <person name="Grigoriev I.V."/>
            <person name="Bonfante P."/>
            <person name="Martin F.M."/>
        </authorList>
    </citation>
    <scope>NUCLEOTIDE SEQUENCE [LARGE SCALE GENOMIC DNA]</scope>
    <source>
        <strain evidence="8 9">ATCC MYA-4762</strain>
    </source>
</reference>
<feature type="binding site" evidence="5">
    <location>
        <position position="381"/>
    </location>
    <ligand>
        <name>Zn(2+)</name>
        <dbReference type="ChEBI" id="CHEBI:29105"/>
    </ligand>
</feature>
<evidence type="ECO:0000256" key="4">
    <source>
        <dbReference type="ARBA" id="ARBA00022833"/>
    </source>
</evidence>
<dbReference type="InterPro" id="IPR028592">
    <property type="entry name" value="QTRTD1"/>
</dbReference>
<dbReference type="HAMAP" id="MF_03043">
    <property type="entry name" value="QTRT2"/>
    <property type="match status" value="1"/>
</dbReference>
<dbReference type="SUPFAM" id="SSF51713">
    <property type="entry name" value="tRNA-guanine transglycosylase"/>
    <property type="match status" value="1"/>
</dbReference>
<dbReference type="Gene3D" id="3.20.20.105">
    <property type="entry name" value="Queuine tRNA-ribosyltransferase-like"/>
    <property type="match status" value="1"/>
</dbReference>